<evidence type="ECO:0000313" key="3">
    <source>
        <dbReference type="EMBL" id="NEM91956.1"/>
    </source>
</evidence>
<dbReference type="InterPro" id="IPR003594">
    <property type="entry name" value="HATPase_dom"/>
</dbReference>
<comment type="caution">
    <text evidence="3">The sequence shown here is derived from an EMBL/GenBank/DDBJ whole genome shotgun (WGS) entry which is preliminary data.</text>
</comment>
<evidence type="ECO:0000256" key="1">
    <source>
        <dbReference type="ARBA" id="ARBA00022527"/>
    </source>
</evidence>
<accession>A0A7C9TR63</accession>
<dbReference type="InterPro" id="IPR036890">
    <property type="entry name" value="HATPase_C_sf"/>
</dbReference>
<dbReference type="InterPro" id="IPR050267">
    <property type="entry name" value="Anti-sigma-factor_SerPK"/>
</dbReference>
<evidence type="ECO:0000259" key="2">
    <source>
        <dbReference type="Pfam" id="PF13581"/>
    </source>
</evidence>
<dbReference type="SUPFAM" id="SSF55874">
    <property type="entry name" value="ATPase domain of HSP90 chaperone/DNA topoisomerase II/histidine kinase"/>
    <property type="match status" value="1"/>
</dbReference>
<sequence>MADGHRVFELTAPPDDVDTVHRMLGLAWPDGVEVGALDRMAFETALVELAANIIHHGDTGSGVRCTLEFAITSTALRATLRDSGPEVHVDWDAVTMPGEEAESGRGLALIRALVGQAEYERVGGTNVWTIIRPVSS</sequence>
<dbReference type="PANTHER" id="PTHR35526">
    <property type="entry name" value="ANTI-SIGMA-F FACTOR RSBW-RELATED"/>
    <property type="match status" value="1"/>
</dbReference>
<proteinExistence type="predicted"/>
<dbReference type="Gene3D" id="3.30.565.10">
    <property type="entry name" value="Histidine kinase-like ATPase, C-terminal domain"/>
    <property type="match status" value="1"/>
</dbReference>
<dbReference type="Pfam" id="PF13581">
    <property type="entry name" value="HATPase_c_2"/>
    <property type="match status" value="1"/>
</dbReference>
<keyword evidence="4" id="KW-1185">Reference proteome</keyword>
<dbReference type="GO" id="GO:0005524">
    <property type="term" value="F:ATP binding"/>
    <property type="evidence" value="ECO:0007669"/>
    <property type="project" value="UniProtKB-KW"/>
</dbReference>
<protein>
    <submittedName>
        <fullName evidence="3">ATP-binding protein</fullName>
    </submittedName>
</protein>
<dbReference type="RefSeq" id="WP_163474015.1">
    <property type="nucleotide sequence ID" value="NZ_JAAGWZ010000003.1"/>
</dbReference>
<dbReference type="CDD" id="cd16936">
    <property type="entry name" value="HATPase_RsbW-like"/>
    <property type="match status" value="1"/>
</dbReference>
<dbReference type="GO" id="GO:0004674">
    <property type="term" value="F:protein serine/threonine kinase activity"/>
    <property type="evidence" value="ECO:0007669"/>
    <property type="project" value="UniProtKB-KW"/>
</dbReference>
<gene>
    <name evidence="3" type="ORF">G3T37_11375</name>
</gene>
<reference evidence="3 4" key="1">
    <citation type="journal article" date="2014" name="Int. J. Syst. Evol. Microbiol.">
        <title>Description of Galbitalea soli gen. nov., sp. nov., and Frondihabitans sucicola sp. nov.</title>
        <authorList>
            <person name="Kim S.J."/>
            <person name="Lim J.M."/>
            <person name="Ahn J.H."/>
            <person name="Weon H.Y."/>
            <person name="Hamada M."/>
            <person name="Suzuki K."/>
            <person name="Ahn T.Y."/>
            <person name="Kwon S.W."/>
        </authorList>
    </citation>
    <scope>NUCLEOTIDE SEQUENCE [LARGE SCALE GENOMIC DNA]</scope>
    <source>
        <strain evidence="3 4">NBRC 108727</strain>
    </source>
</reference>
<name>A0A7C9TR63_9MICO</name>
<keyword evidence="3" id="KW-0547">Nucleotide-binding</keyword>
<dbReference type="Proteomes" id="UP000479756">
    <property type="component" value="Unassembled WGS sequence"/>
</dbReference>
<keyword evidence="1" id="KW-0723">Serine/threonine-protein kinase</keyword>
<dbReference type="PANTHER" id="PTHR35526:SF3">
    <property type="entry name" value="ANTI-SIGMA-F FACTOR RSBW"/>
    <property type="match status" value="1"/>
</dbReference>
<dbReference type="EMBL" id="JAAGWZ010000003">
    <property type="protein sequence ID" value="NEM91956.1"/>
    <property type="molecule type" value="Genomic_DNA"/>
</dbReference>
<keyword evidence="3" id="KW-0067">ATP-binding</keyword>
<keyword evidence="1" id="KW-0808">Transferase</keyword>
<organism evidence="3 4">
    <name type="scientific">Galbitalea soli</name>
    <dbReference type="NCBI Taxonomy" id="1268042"/>
    <lineage>
        <taxon>Bacteria</taxon>
        <taxon>Bacillati</taxon>
        <taxon>Actinomycetota</taxon>
        <taxon>Actinomycetes</taxon>
        <taxon>Micrococcales</taxon>
        <taxon>Microbacteriaceae</taxon>
        <taxon>Galbitalea</taxon>
    </lineage>
</organism>
<feature type="domain" description="Histidine kinase/HSP90-like ATPase" evidence="2">
    <location>
        <begin position="12"/>
        <end position="128"/>
    </location>
</feature>
<keyword evidence="1" id="KW-0418">Kinase</keyword>
<dbReference type="AlphaFoldDB" id="A0A7C9TR63"/>
<evidence type="ECO:0000313" key="4">
    <source>
        <dbReference type="Proteomes" id="UP000479756"/>
    </source>
</evidence>